<dbReference type="RefSeq" id="WP_257560859.1">
    <property type="nucleotide sequence ID" value="NZ_JANKBY010000455.1"/>
</dbReference>
<dbReference type="InterPro" id="IPR027417">
    <property type="entry name" value="P-loop_NTPase"/>
</dbReference>
<keyword evidence="3" id="KW-1185">Reference proteome</keyword>
<dbReference type="InterPro" id="IPR014001">
    <property type="entry name" value="Helicase_ATP-bd"/>
</dbReference>
<keyword evidence="2" id="KW-0378">Hydrolase</keyword>
<dbReference type="Pfam" id="PF18766">
    <property type="entry name" value="SWI2_SNF2"/>
    <property type="match status" value="1"/>
</dbReference>
<keyword evidence="2" id="KW-0347">Helicase</keyword>
<dbReference type="Proteomes" id="UP001140817">
    <property type="component" value="Unassembled WGS sequence"/>
</dbReference>
<dbReference type="SMART" id="SM00487">
    <property type="entry name" value="DEXDc"/>
    <property type="match status" value="1"/>
</dbReference>
<accession>A0A9X2MDR3</accession>
<comment type="caution">
    <text evidence="2">The sequence shown here is derived from an EMBL/GenBank/DDBJ whole genome shotgun (WGS) entry which is preliminary data.</text>
</comment>
<dbReference type="PANTHER" id="PTHR42927">
    <property type="entry name" value="HELICASE SUPERFAMILY 1 AND 2 DOMAIN-CONTAINING PROTEIN"/>
    <property type="match status" value="1"/>
</dbReference>
<organism evidence="2 3">
    <name type="scientific">Terrisporobacter muris</name>
    <dbReference type="NCBI Taxonomy" id="2963284"/>
    <lineage>
        <taxon>Bacteria</taxon>
        <taxon>Bacillati</taxon>
        <taxon>Bacillota</taxon>
        <taxon>Clostridia</taxon>
        <taxon>Peptostreptococcales</taxon>
        <taxon>Peptostreptococcaceae</taxon>
        <taxon>Terrisporobacter</taxon>
    </lineage>
</organism>
<keyword evidence="2" id="KW-0547">Nucleotide-binding</keyword>
<dbReference type="InterPro" id="IPR055180">
    <property type="entry name" value="HsdR_RecA-like_helicase_dom_2"/>
</dbReference>
<dbReference type="GO" id="GO:0004386">
    <property type="term" value="F:helicase activity"/>
    <property type="evidence" value="ECO:0007669"/>
    <property type="project" value="UniProtKB-KW"/>
</dbReference>
<gene>
    <name evidence="2" type="ORF">NSA58_19205</name>
</gene>
<feature type="non-terminal residue" evidence="2">
    <location>
        <position position="763"/>
    </location>
</feature>
<protein>
    <submittedName>
        <fullName evidence="2">DEAD/DEAH box helicase family protein</fullName>
    </submittedName>
</protein>
<dbReference type="Gene3D" id="3.40.50.300">
    <property type="entry name" value="P-loop containing nucleotide triphosphate hydrolases"/>
    <property type="match status" value="2"/>
</dbReference>
<dbReference type="AlphaFoldDB" id="A0A9X2MDR3"/>
<dbReference type="SUPFAM" id="SSF52540">
    <property type="entry name" value="P-loop containing nucleoside triphosphate hydrolases"/>
    <property type="match status" value="1"/>
</dbReference>
<keyword evidence="2" id="KW-0067">ATP-binding</keyword>
<evidence type="ECO:0000313" key="2">
    <source>
        <dbReference type="EMBL" id="MCR1824913.1"/>
    </source>
</evidence>
<proteinExistence type="predicted"/>
<evidence type="ECO:0000313" key="3">
    <source>
        <dbReference type="Proteomes" id="UP001140817"/>
    </source>
</evidence>
<dbReference type="Pfam" id="PF22679">
    <property type="entry name" value="T1R_D3-like"/>
    <property type="match status" value="1"/>
</dbReference>
<name>A0A9X2MDR3_9FIRM</name>
<feature type="non-terminal residue" evidence="2">
    <location>
        <position position="1"/>
    </location>
</feature>
<reference evidence="2" key="1">
    <citation type="submission" date="2022-07" db="EMBL/GenBank/DDBJ databases">
        <title>Enhanced cultured diversity of the mouse gut microbiota enables custom-made synthetic communities.</title>
        <authorList>
            <person name="Afrizal A."/>
        </authorList>
    </citation>
    <scope>NUCLEOTIDE SEQUENCE</scope>
    <source>
        <strain evidence="2">DSM 29186</strain>
    </source>
</reference>
<evidence type="ECO:0000259" key="1">
    <source>
        <dbReference type="SMART" id="SM00487"/>
    </source>
</evidence>
<dbReference type="InterPro" id="IPR040980">
    <property type="entry name" value="SWI2_SNF2"/>
</dbReference>
<dbReference type="PANTHER" id="PTHR42927:SF1">
    <property type="entry name" value="HELICASE SUPERFAMILY 1 AND 2 DOMAIN-CONTAINING PROTEIN"/>
    <property type="match status" value="1"/>
</dbReference>
<sequence>YNRSITFKGIKLYLFYPSGSEIYEDHYFNQNIFSVVQELPHKCKNNNITMFHFRPDLTFFLNGIYISYSELKSNYSNQTARKNGRIKVINDYRDACIEYVKIAKDNDKNQDIRKDFLKIFEKAIHITTTDMEDTYVIRNIADYIDDIRNNYKDGKYDYSNYEEKVKDAYKKYPLKDENILKQDKLKEVFTALYSKKMIEKEILYYNFIERDVVVNKNVKELKNERGKLISPRPKQKFGVDKIMTKIDEFLEHENDDDYFINKLYKDLDGVSEDIKRDLITKRSKYRNNKNIYSLLLQYAAGFGKSNIIGWSALQLKDLKKDREYVYDKIMIIVDRVQLRDQIDSKMFNMNIDNKMYIEAKDKNTFIKALESETRIVIVNLQKFNTIKSFLSEEVLERLSSMRIVFLIDEIHRSNSGVQHDEMISIFDELQDSFDSSSNYNKKRFKKNLILGFTATPSDSTLARFGEFSKFSEGEKIWTPFDSYTMKEAIEDGYILNPLKGIVPVSARMYYELPDDILEGATDKEKQYSIAKKKIYENEERIKAISAFIVERLVKTTYKKIRGQAKAMLATTSIKSAIKYKEYIEKYYSKAMQNGQYNRFKDAPIYIVYSGDEQQQIKATSLNNGLSETKVLQNFAMCKNGLIIVVDKLQTGFDEPKLHTLFLDKEIKGINAIQTISRVNRTTKYKNECKIVDFSYKNVNVQNIKEAFEHFSDVVISDFDPFSDEKVLEEIYNDLRNSSIFKICFNKFKKYNIEKDDINDFFEI</sequence>
<feature type="domain" description="Helicase ATP-binding" evidence="1">
    <location>
        <begin position="227"/>
        <end position="483"/>
    </location>
</feature>
<dbReference type="EMBL" id="JANKBY010000455">
    <property type="protein sequence ID" value="MCR1824913.1"/>
    <property type="molecule type" value="Genomic_DNA"/>
</dbReference>